<dbReference type="Gene3D" id="1.20.1170.10">
    <property type="match status" value="1"/>
</dbReference>
<reference evidence="4" key="1">
    <citation type="journal article" date="2023" name="Science">
        <title>Genome structures resolve the early diversification of teleost fishes.</title>
        <authorList>
            <person name="Parey E."/>
            <person name="Louis A."/>
            <person name="Montfort J."/>
            <person name="Bouchez O."/>
            <person name="Roques C."/>
            <person name="Iampietro C."/>
            <person name="Lluch J."/>
            <person name="Castinel A."/>
            <person name="Donnadieu C."/>
            <person name="Desvignes T."/>
            <person name="Floi Bucao C."/>
            <person name="Jouanno E."/>
            <person name="Wen M."/>
            <person name="Mejri S."/>
            <person name="Dirks R."/>
            <person name="Jansen H."/>
            <person name="Henkel C."/>
            <person name="Chen W.J."/>
            <person name="Zahm M."/>
            <person name="Cabau C."/>
            <person name="Klopp C."/>
            <person name="Thompson A.W."/>
            <person name="Robinson-Rechavi M."/>
            <person name="Braasch I."/>
            <person name="Lecointre G."/>
            <person name="Bobe J."/>
            <person name="Postlethwait J.H."/>
            <person name="Berthelot C."/>
            <person name="Roest Crollius H."/>
            <person name="Guiguen Y."/>
        </authorList>
    </citation>
    <scope>NUCLEOTIDE SEQUENCE</scope>
    <source>
        <strain evidence="4">Concon-B</strain>
    </source>
</reference>
<feature type="transmembrane region" description="Helical" evidence="3">
    <location>
        <begin position="145"/>
        <end position="166"/>
    </location>
</feature>
<proteinExistence type="predicted"/>
<evidence type="ECO:0000256" key="3">
    <source>
        <dbReference type="SAM" id="Phobius"/>
    </source>
</evidence>
<evidence type="ECO:0000313" key="4">
    <source>
        <dbReference type="EMBL" id="KAJ8268792.1"/>
    </source>
</evidence>
<name>A0A9Q1DFG7_CONCO</name>
<protein>
    <submittedName>
        <fullName evidence="4">Uncharacterized protein</fullName>
    </submittedName>
</protein>
<dbReference type="OrthoDB" id="10260387at2759"/>
<evidence type="ECO:0000256" key="2">
    <source>
        <dbReference type="SAM" id="MobiDB-lite"/>
    </source>
</evidence>
<dbReference type="AlphaFoldDB" id="A0A9Q1DFG7"/>
<keyword evidence="5" id="KW-1185">Reference proteome</keyword>
<dbReference type="Proteomes" id="UP001152803">
    <property type="component" value="Unassembled WGS sequence"/>
</dbReference>
<accession>A0A9Q1DFG7</accession>
<sequence length="288" mass="32191">MQDAQQQEQNFIRAVIPQLKNGIEHFKTVANILLAYDESKTLVLQQAIVQAKQSLEQAESAASSQLSQVDALTESLTARKGELDHEQINKVKELENLETESQCIADCMETFRKSLDDARRGRDSARGTLRHLENKRKESQAVRDAGIGIMFIPFIGTIIGAIMVGVSQQELDDAQSSLKTAEQELQKSEASVQNYDRMLEEKKRQRTQKKDEIAQCSSTIEQIKQSLAQVYTQRTNIARAQEKLRNALYMLSTLAGRASVATTLTLRTNITQCSAAKILWLEEGASTC</sequence>
<dbReference type="EMBL" id="JAFJMO010000008">
    <property type="protein sequence ID" value="KAJ8268792.1"/>
    <property type="molecule type" value="Genomic_DNA"/>
</dbReference>
<gene>
    <name evidence="4" type="ORF">COCON_G00113990</name>
</gene>
<keyword evidence="3" id="KW-1133">Transmembrane helix</keyword>
<keyword evidence="1" id="KW-0175">Coiled coil</keyword>
<keyword evidence="3" id="KW-0472">Membrane</keyword>
<evidence type="ECO:0000313" key="5">
    <source>
        <dbReference type="Proteomes" id="UP001152803"/>
    </source>
</evidence>
<organism evidence="4 5">
    <name type="scientific">Conger conger</name>
    <name type="common">Conger eel</name>
    <name type="synonym">Muraena conger</name>
    <dbReference type="NCBI Taxonomy" id="82655"/>
    <lineage>
        <taxon>Eukaryota</taxon>
        <taxon>Metazoa</taxon>
        <taxon>Chordata</taxon>
        <taxon>Craniata</taxon>
        <taxon>Vertebrata</taxon>
        <taxon>Euteleostomi</taxon>
        <taxon>Actinopterygii</taxon>
        <taxon>Neopterygii</taxon>
        <taxon>Teleostei</taxon>
        <taxon>Anguilliformes</taxon>
        <taxon>Congridae</taxon>
        <taxon>Conger</taxon>
    </lineage>
</organism>
<feature type="region of interest" description="Disordered" evidence="2">
    <location>
        <begin position="118"/>
        <end position="137"/>
    </location>
</feature>
<comment type="caution">
    <text evidence="4">The sequence shown here is derived from an EMBL/GenBank/DDBJ whole genome shotgun (WGS) entry which is preliminary data.</text>
</comment>
<keyword evidence="3" id="KW-0812">Transmembrane</keyword>
<feature type="coiled-coil region" evidence="1">
    <location>
        <begin position="164"/>
        <end position="219"/>
    </location>
</feature>
<evidence type="ECO:0000256" key="1">
    <source>
        <dbReference type="SAM" id="Coils"/>
    </source>
</evidence>